<reference evidence="1" key="1">
    <citation type="submission" date="2021-01" db="UniProtKB">
        <authorList>
            <consortium name="EnsemblPlants"/>
        </authorList>
    </citation>
    <scope>IDENTIFICATION</scope>
</reference>
<dbReference type="Proteomes" id="UP000594263">
    <property type="component" value="Unplaced"/>
</dbReference>
<accession>A0A7N0ZRG2</accession>
<organism evidence="1 2">
    <name type="scientific">Kalanchoe fedtschenkoi</name>
    <name type="common">Lavender scallops</name>
    <name type="synonym">South American air plant</name>
    <dbReference type="NCBI Taxonomy" id="63787"/>
    <lineage>
        <taxon>Eukaryota</taxon>
        <taxon>Viridiplantae</taxon>
        <taxon>Streptophyta</taxon>
        <taxon>Embryophyta</taxon>
        <taxon>Tracheophyta</taxon>
        <taxon>Spermatophyta</taxon>
        <taxon>Magnoliopsida</taxon>
        <taxon>eudicotyledons</taxon>
        <taxon>Gunneridae</taxon>
        <taxon>Pentapetalae</taxon>
        <taxon>Saxifragales</taxon>
        <taxon>Crassulaceae</taxon>
        <taxon>Kalanchoe</taxon>
    </lineage>
</organism>
<name>A0A7N0ZRG2_KALFE</name>
<sequence length="79" mass="8993">MLSDHFIPRCKEGMLLVSLSFTGKVELQTDAFWVMMSSKVYNFGVSSSLQILYLNEGMWQIVHVLEVSQYTILNSSKAD</sequence>
<keyword evidence="2" id="KW-1185">Reference proteome</keyword>
<evidence type="ECO:0000313" key="1">
    <source>
        <dbReference type="EnsemblPlants" id="Kaladp0018s0063.1.v1.1.CDS.1"/>
    </source>
</evidence>
<evidence type="ECO:0000313" key="2">
    <source>
        <dbReference type="Proteomes" id="UP000594263"/>
    </source>
</evidence>
<dbReference type="AlphaFoldDB" id="A0A7N0ZRG2"/>
<proteinExistence type="predicted"/>
<dbReference type="EnsemblPlants" id="Kaladp0018s0063.1.v1.1">
    <property type="protein sequence ID" value="Kaladp0018s0063.1.v1.1.CDS.1"/>
    <property type="gene ID" value="Kaladp0018s0063.v1.1"/>
</dbReference>
<dbReference type="Gramene" id="Kaladp0018s0063.1.v1.1">
    <property type="protein sequence ID" value="Kaladp0018s0063.1.v1.1.CDS.1"/>
    <property type="gene ID" value="Kaladp0018s0063.v1.1"/>
</dbReference>
<protein>
    <submittedName>
        <fullName evidence="1">Uncharacterized protein</fullName>
    </submittedName>
</protein>